<proteinExistence type="predicted"/>
<reference evidence="2" key="1">
    <citation type="submission" date="2016-10" db="EMBL/GenBank/DDBJ databases">
        <authorList>
            <person name="Varghese N."/>
            <person name="Submissions S."/>
        </authorList>
    </citation>
    <scope>NUCLEOTIDE SEQUENCE [LARGE SCALE GENOMIC DNA]</scope>
    <source>
        <strain evidence="2">DSM 8344</strain>
    </source>
</reference>
<protein>
    <submittedName>
        <fullName evidence="1">Uncharacterized protein</fullName>
    </submittedName>
</protein>
<evidence type="ECO:0000313" key="1">
    <source>
        <dbReference type="EMBL" id="SDH82745.1"/>
    </source>
</evidence>
<gene>
    <name evidence="1" type="ORF">SAMN05443529_1201</name>
</gene>
<keyword evidence="2" id="KW-1185">Reference proteome</keyword>
<sequence length="137" mass="15153">CQLIHLNNLESIIKERSGSFCNLNPIFILQGVSLMVITQEIKDVISKAPFIPITTVSVHGEPHMIVVGKVAEIREADILGFGIYKMEVTQQNIKDNGMMQVVIATMEGGPKGYRLTGKACIEEKLVLFKAEKVEVLL</sequence>
<dbReference type="STRING" id="1121419.SAMN05443529_1201"/>
<dbReference type="Gene3D" id="2.30.110.10">
    <property type="entry name" value="Electron Transport, Fmn-binding Protein, Chain A"/>
    <property type="match status" value="1"/>
</dbReference>
<evidence type="ECO:0000313" key="2">
    <source>
        <dbReference type="Proteomes" id="UP000198656"/>
    </source>
</evidence>
<dbReference type="AlphaFoldDB" id="A0A1G8FKV9"/>
<name>A0A1G8FKV9_9FIRM</name>
<dbReference type="SUPFAM" id="SSF50475">
    <property type="entry name" value="FMN-binding split barrel"/>
    <property type="match status" value="1"/>
</dbReference>
<dbReference type="Proteomes" id="UP000198656">
    <property type="component" value="Unassembled WGS sequence"/>
</dbReference>
<dbReference type="RefSeq" id="WP_242876314.1">
    <property type="nucleotide sequence ID" value="NZ_FNCP01000020.1"/>
</dbReference>
<dbReference type="InterPro" id="IPR012349">
    <property type="entry name" value="Split_barrel_FMN-bd"/>
</dbReference>
<accession>A0A1G8FKV9</accession>
<feature type="non-terminal residue" evidence="1">
    <location>
        <position position="1"/>
    </location>
</feature>
<organism evidence="1 2">
    <name type="scientific">Desulfosporosinus hippei DSM 8344</name>
    <dbReference type="NCBI Taxonomy" id="1121419"/>
    <lineage>
        <taxon>Bacteria</taxon>
        <taxon>Bacillati</taxon>
        <taxon>Bacillota</taxon>
        <taxon>Clostridia</taxon>
        <taxon>Eubacteriales</taxon>
        <taxon>Desulfitobacteriaceae</taxon>
        <taxon>Desulfosporosinus</taxon>
    </lineage>
</organism>
<dbReference type="EMBL" id="FNCP01000020">
    <property type="protein sequence ID" value="SDH82745.1"/>
    <property type="molecule type" value="Genomic_DNA"/>
</dbReference>